<feature type="domain" description="Glycoamylase-like" evidence="5">
    <location>
        <begin position="1029"/>
        <end position="1236"/>
    </location>
</feature>
<keyword evidence="1" id="KW-0328">Glycosyltransferase</keyword>
<dbReference type="Gene3D" id="2.60.420.10">
    <property type="entry name" value="Maltose phosphorylase, domain 3"/>
    <property type="match status" value="1"/>
</dbReference>
<evidence type="ECO:0000256" key="2">
    <source>
        <dbReference type="ARBA" id="ARBA00022679"/>
    </source>
</evidence>
<dbReference type="RefSeq" id="WP_116721718.1">
    <property type="nucleotide sequence ID" value="NZ_CP011524.1"/>
</dbReference>
<dbReference type="EMBL" id="QEKK01000002">
    <property type="protein sequence ID" value="PVY59305.1"/>
    <property type="molecule type" value="Genomic_DNA"/>
</dbReference>
<evidence type="ECO:0000313" key="8">
    <source>
        <dbReference type="Proteomes" id="UP000245778"/>
    </source>
</evidence>
<evidence type="ECO:0000259" key="6">
    <source>
        <dbReference type="Pfam" id="PF17167"/>
    </source>
</evidence>
<dbReference type="InterPro" id="IPR011013">
    <property type="entry name" value="Gal_mutarotase_sf_dom"/>
</dbReference>
<comment type="caution">
    <text evidence="7">The sequence shown here is derived from an EMBL/GenBank/DDBJ whole genome shotgun (WGS) entry which is preliminary data.</text>
</comment>
<dbReference type="GO" id="GO:0030246">
    <property type="term" value="F:carbohydrate binding"/>
    <property type="evidence" value="ECO:0007669"/>
    <property type="project" value="InterPro"/>
</dbReference>
<reference evidence="7 8" key="1">
    <citation type="submission" date="2018-04" db="EMBL/GenBank/DDBJ databases">
        <title>Genomic Encyclopedia of Type Strains, Phase IV (KMG-IV): sequencing the most valuable type-strain genomes for metagenomic binning, comparative biology and taxonomic classification.</title>
        <authorList>
            <person name="Goeker M."/>
        </authorList>
    </citation>
    <scope>NUCLEOTIDE SEQUENCE [LARGE SCALE GENOMIC DNA]</scope>
    <source>
        <strain evidence="7 8">DSM 26588</strain>
    </source>
</reference>
<keyword evidence="3" id="KW-0812">Transmembrane</keyword>
<keyword evidence="3" id="KW-0472">Membrane</keyword>
<dbReference type="Gene3D" id="2.70.98.40">
    <property type="entry name" value="Glycoside hydrolase, family 65, N-terminal domain"/>
    <property type="match status" value="2"/>
</dbReference>
<dbReference type="PANTHER" id="PTHR37469:SF2">
    <property type="entry name" value="CELLOBIONIC ACID PHOSPHORYLASE"/>
    <property type="match status" value="1"/>
</dbReference>
<keyword evidence="2 7" id="KW-0808">Transferase</keyword>
<dbReference type="InterPro" id="IPR010383">
    <property type="entry name" value="Glyco_hydrolase_94_b-supersand"/>
</dbReference>
<dbReference type="GeneID" id="93229418"/>
<evidence type="ECO:0000259" key="4">
    <source>
        <dbReference type="Pfam" id="PF06165"/>
    </source>
</evidence>
<dbReference type="SUPFAM" id="SSF48208">
    <property type="entry name" value="Six-hairpin glycosidases"/>
    <property type="match status" value="1"/>
</dbReference>
<evidence type="ECO:0000259" key="5">
    <source>
        <dbReference type="Pfam" id="PF10091"/>
    </source>
</evidence>
<dbReference type="Gene3D" id="1.50.10.140">
    <property type="match status" value="1"/>
</dbReference>
<feature type="domain" description="Glycosyl hydrolase 94 supersandwich" evidence="4">
    <location>
        <begin position="1741"/>
        <end position="1847"/>
    </location>
</feature>
<dbReference type="Proteomes" id="UP000245778">
    <property type="component" value="Unassembled WGS sequence"/>
</dbReference>
<evidence type="ECO:0000256" key="3">
    <source>
        <dbReference type="SAM" id="Phobius"/>
    </source>
</evidence>
<dbReference type="OrthoDB" id="9769991at2"/>
<feature type="transmembrane region" description="Helical" evidence="3">
    <location>
        <begin position="804"/>
        <end position="829"/>
    </location>
</feature>
<dbReference type="InterPro" id="IPR037018">
    <property type="entry name" value="GH65_N"/>
</dbReference>
<evidence type="ECO:0000256" key="1">
    <source>
        <dbReference type="ARBA" id="ARBA00022676"/>
    </source>
</evidence>
<feature type="domain" description="Glycosyl hydrolase 94 catalytic" evidence="6">
    <location>
        <begin position="1909"/>
        <end position="2329"/>
    </location>
</feature>
<dbReference type="Gene3D" id="1.50.10.10">
    <property type="match status" value="1"/>
</dbReference>
<accession>A0A2U1CEI3</accession>
<proteinExistence type="predicted"/>
<organism evidence="7 8">
    <name type="scientific">Intestinimonas butyriciproducens</name>
    <dbReference type="NCBI Taxonomy" id="1297617"/>
    <lineage>
        <taxon>Bacteria</taxon>
        <taxon>Bacillati</taxon>
        <taxon>Bacillota</taxon>
        <taxon>Clostridia</taxon>
        <taxon>Eubacteriales</taxon>
        <taxon>Intestinimonas</taxon>
    </lineage>
</organism>
<dbReference type="InterPro" id="IPR008928">
    <property type="entry name" value="6-hairpin_glycosidase_sf"/>
</dbReference>
<dbReference type="InterPro" id="IPR052047">
    <property type="entry name" value="GH94_Enzymes"/>
</dbReference>
<dbReference type="InterPro" id="IPR033432">
    <property type="entry name" value="GH94_catalytic"/>
</dbReference>
<name>A0A2U1CEI3_9FIRM</name>
<feature type="domain" description="Glycosyl hydrolase 94 supersandwich" evidence="4">
    <location>
        <begin position="1275"/>
        <end position="1536"/>
    </location>
</feature>
<dbReference type="Pfam" id="PF10091">
    <property type="entry name" value="Glycoamylase"/>
    <property type="match status" value="1"/>
</dbReference>
<dbReference type="Pfam" id="PF17167">
    <property type="entry name" value="Glyco_hydro_94"/>
    <property type="match status" value="1"/>
</dbReference>
<sequence length="2399" mass="266853">MEHTSFAPMDDKHLGQFGENTARAMRAEGNMRGRAVWRDTLGQLREIRRVRDRISARRGPEEGAAEWLLDNWYLAQREGRNGAEAFRRVRCIRYVLRGGRVPLIMELARAFVRAAGKEAGPERLAIFLERAQEGQALTEQELSLLIPALKCALTERLATLCRELEHLEDADEAALRAGMEAVFTALRMLATAELTGLLEDSSRVEQTLCRDPAGVYPAMDDETRARYRAQVCRLARQEGVGEAELAEHILLRAAQSSGRERHVGAWLFPPHRQIASRYLYIGGIVLMTGFLALLAGFLLHSPWAAVLLALPISDIVKNSADFLVVRMVRPRPVFRMALEEGIPREGRTLCVIASLLTGEKSGGELAALLERYHLANRDAGRELRLGLLCDLPDRDRPMGEREQTWVETASAAVEQLNKAYGGGFYLFFRVPVFHAPDQRYMGWERKRGALVELVRLLRGKRTGLRTEAGDSTWLRGVRYVITLDADTALSVGSAKELAGAMLHPLNRPVIDRRRGVVVSGYGLLQPRVAVDLESANRSHFSRIFAGQGGVDPYGSAASDVYHDLFGEGTYTGKGIFDVDAFLACLDRRLPQNAVLSHDLLEGSYLHAGLIGDVELTDGYPYQVSSYFSRLHRWVRGDWQLLPWLGRSVRNEEGERIKNPLGDLPRWKIVDNLRRSLSPVGTLTALLLSMCISGPVFALAAGTAVLSAASNLLLTGADLAARRGRGLAERYHSTIIAGVGGVLLQTLVQLLFLPQQAWTCASAAGTALWRMAVTRRGMLAWTTAAEAERRAGDSLWAYYRRLWPLAAAGVFCVFFSQFPAGAAAGLVWLAGPCFAWNMSRPIRQNRAVPAGERPFLLHQGAMIWQYFSDFLRPQDHYLPPDNYQEQPGVGLARRTSPTNIGMALLSCMAAADLELVPQKQALALMEQTLSSVERLEKWRGGHLYNWYDTATERPLEPRYVSSVDSGNLCGCLIALREGLLEWGEEGLARRADALAAAMDFSLLFDESRRLFYIGFDCGRGEYTQGWYDLLASEARQTSYLAVARGEVPRRHWRRLSRALVGQDHYCGMASWTGTMFEYFMPHLLLPAEQNSLLYESLAFCLYAQKKRVRGTGAPWGISESAFYAFDGAMNYQYKAHGVQRLGLKRGLDRELVVSPYSTFLTLPLAPEGGVKNLRALAAMGLEGRYGLCEAADFTPGRVNGGAKYEPVRSYMAHHLGMSLVALDNALNDGIMQKRFMRDAAMGAYRELLQEKVPVGAQVLRSPRDEVPDKPGRRGGEPFLRTGEGYDPVCPACHLMTGGAWQVLCTDAGASWSRMGRTTLTRCIWNRQYQSAGVSFFLRTPEGLLPLTPAPLYREEPEYTWRFQGGGACWSAQWQGYAASVDLRVPERENGERREVTVRWTGEGEREVELLCYLEPVLAPREDYEAHPAFSKLSLESKGTGDGVLFTRRNRRRGESRPALAVLWDQPEATFDTARETALGRGGLQALEGAVERPATEREGAVLDPCLLVRFPVSLRSDAPVQIRLALSAADSGEQATEGALRLLRMRGGEAADGLEQIRGRLQLTEEETRKAFELLRNLQFPAHPWVSRGSPEQRALWPFGISGDLPIAALRVEEERMKAALSLERIHQFLVQGGFMFDLVFLMREGGDYLHPLRDTLEERLRSDGWEHRLGARGGIFLVEEETAAAVCAAALLLDEVGNVPQENRSARGYEKQNTFTQLPGIPPFGFLENGSFWFDTGAQLPPLGWSTILCNDAFGWRTDETGSGHLWINNAKENPLTEWVNDPLAVTGPERVLFSAGGGEVSCFAAPDGLPCTVTYGFGEAMWEKHVAGSPLRCTAFVPPDEDARYLLLEAEGRTGEVIYRLEGAEEQRWPIRGYLCLRTVPAPGGRWPETGPADFNRARERLEQTRAWWSFRVSPLTLRTPDEALDRYLNGWALYQVIACRLFARTSLYQNGGAYGFRDQLQDVCAVLLTAPELARAQLLRACAHQYEEGDVQHWWHPAAEGETERGVRTRISDDLLWLPYVLCEYLEKTGDRDILEVPVSFLVSPTLAENERERYEAAETSAEKAGVLEHARRAVEQALRRGTGPHGLAKMGTGDWNDGMDLVGAAGTGESVWLTWFLALVLERFASLCSGETRACYAAEARRYASAANAAWDGEWFLRGWYDDGQTLGASADQACRIDSIAQSFAVLCPLGDRDRAHRAVKSAMEHLFDREHQIVKLFAPPFDEGERDPGYIRGYLPGVRENGGQYTHAAVWLALALFRLGRGDEGHEVLHALLPAAHAPACYQAEPYVLAADVYANPQHPGRGGWSWYTGAAGWFYRTAVEELLGLRVREGRLYMEPCLPQAWSGYEAEWALTSGCLHLKIERTGTRGLLLDGKPCGDGIPLNQLWGEHQVLFSF</sequence>
<dbReference type="GO" id="GO:0005975">
    <property type="term" value="P:carbohydrate metabolic process"/>
    <property type="evidence" value="ECO:0007669"/>
    <property type="project" value="InterPro"/>
</dbReference>
<dbReference type="InterPro" id="IPR019282">
    <property type="entry name" value="Glycoamylase-like_cons_dom"/>
</dbReference>
<dbReference type="SUPFAM" id="SSF74650">
    <property type="entry name" value="Galactose mutarotase-like"/>
    <property type="match status" value="2"/>
</dbReference>
<dbReference type="InterPro" id="IPR012341">
    <property type="entry name" value="6hp_glycosidase-like_sf"/>
</dbReference>
<feature type="transmembrane region" description="Helical" evidence="3">
    <location>
        <begin position="278"/>
        <end position="299"/>
    </location>
</feature>
<dbReference type="GO" id="GO:0016757">
    <property type="term" value="F:glycosyltransferase activity"/>
    <property type="evidence" value="ECO:0007669"/>
    <property type="project" value="UniProtKB-KW"/>
</dbReference>
<dbReference type="PANTHER" id="PTHR37469">
    <property type="entry name" value="CELLOBIONIC ACID PHOSPHORYLASE-RELATED"/>
    <property type="match status" value="1"/>
</dbReference>
<gene>
    <name evidence="7" type="ORF">C7373_102289</name>
</gene>
<keyword evidence="3" id="KW-1133">Transmembrane helix</keyword>
<evidence type="ECO:0000313" key="7">
    <source>
        <dbReference type="EMBL" id="PVY59305.1"/>
    </source>
</evidence>
<protein>
    <submittedName>
        <fullName evidence="7">Glycosyl transferase family 36</fullName>
    </submittedName>
</protein>
<dbReference type="Pfam" id="PF06165">
    <property type="entry name" value="GH94_b-supersand"/>
    <property type="match status" value="2"/>
</dbReference>
<feature type="transmembrane region" description="Helical" evidence="3">
    <location>
        <begin position="682"/>
        <end position="713"/>
    </location>
</feature>